<dbReference type="GO" id="GO:0003951">
    <property type="term" value="F:NAD+ kinase activity"/>
    <property type="evidence" value="ECO:0007669"/>
    <property type="project" value="InterPro"/>
</dbReference>
<dbReference type="SUPFAM" id="SSF111331">
    <property type="entry name" value="NAD kinase/diacylglycerol kinase-like"/>
    <property type="match status" value="1"/>
</dbReference>
<dbReference type="GO" id="GO:0006741">
    <property type="term" value="P:NADP+ biosynthetic process"/>
    <property type="evidence" value="ECO:0007669"/>
    <property type="project" value="InterPro"/>
</dbReference>
<dbReference type="InterPro" id="IPR017438">
    <property type="entry name" value="ATP-NAD_kinase_N"/>
</dbReference>
<dbReference type="InterPro" id="IPR039065">
    <property type="entry name" value="AcoX-like"/>
</dbReference>
<name>A0A382GC33_9ZZZZ</name>
<dbReference type="EMBL" id="UINC01054740">
    <property type="protein sequence ID" value="SVB72806.1"/>
    <property type="molecule type" value="Genomic_DNA"/>
</dbReference>
<dbReference type="Pfam" id="PF01513">
    <property type="entry name" value="NAD_kinase"/>
    <property type="match status" value="1"/>
</dbReference>
<accession>A0A382GC33</accession>
<sequence length="263" mass="29395">MDKIKIGLIVNPISGFGGPLGLKGSDSDDIWDHVTDVYNLPSLKRTYDTLNNIDSKIADKIYFYTGSELLGEYLLKQFGFKFKIVYTSKTQRTTRSDTYKLLNEFKNQNVDLIVFAGGDGTSSDLIKIIDTDIPVVGIPVGVKMYSSIFPLSPIYSSKIISEFCTYKDIEFILREVSDLDDRKINKGITSTKFIGYLNTPLNLDDNYLQESKGSSISDEGNEIDNLIEDFNDRYTNLNSYIFGPGSTTNTILKSIDIDGTLLG</sequence>
<organism evidence="1">
    <name type="scientific">marine metagenome</name>
    <dbReference type="NCBI Taxonomy" id="408172"/>
    <lineage>
        <taxon>unclassified sequences</taxon>
        <taxon>metagenomes</taxon>
        <taxon>ecological metagenomes</taxon>
    </lineage>
</organism>
<dbReference type="AlphaFoldDB" id="A0A382GC33"/>
<evidence type="ECO:0008006" key="2">
    <source>
        <dbReference type="Google" id="ProtNLM"/>
    </source>
</evidence>
<feature type="non-terminal residue" evidence="1">
    <location>
        <position position="263"/>
    </location>
</feature>
<dbReference type="PANTHER" id="PTHR40697:SF2">
    <property type="entry name" value="ATP-NAD KINASE-RELATED"/>
    <property type="match status" value="1"/>
</dbReference>
<gene>
    <name evidence="1" type="ORF">METZ01_LOCUS225660</name>
</gene>
<proteinExistence type="predicted"/>
<dbReference type="InterPro" id="IPR016064">
    <property type="entry name" value="NAD/diacylglycerol_kinase_sf"/>
</dbReference>
<protein>
    <recommendedName>
        <fullName evidence="2">DAGKc domain-containing protein</fullName>
    </recommendedName>
</protein>
<reference evidence="1" key="1">
    <citation type="submission" date="2018-05" db="EMBL/GenBank/DDBJ databases">
        <authorList>
            <person name="Lanie J.A."/>
            <person name="Ng W.-L."/>
            <person name="Kazmierczak K.M."/>
            <person name="Andrzejewski T.M."/>
            <person name="Davidsen T.M."/>
            <person name="Wayne K.J."/>
            <person name="Tettelin H."/>
            <person name="Glass J.I."/>
            <person name="Rusch D."/>
            <person name="Podicherti R."/>
            <person name="Tsui H.-C.T."/>
            <person name="Winkler M.E."/>
        </authorList>
    </citation>
    <scope>NUCLEOTIDE SEQUENCE</scope>
</reference>
<dbReference type="Gene3D" id="3.40.50.10330">
    <property type="entry name" value="Probable inorganic polyphosphate/atp-NAD kinase, domain 1"/>
    <property type="match status" value="1"/>
</dbReference>
<evidence type="ECO:0000313" key="1">
    <source>
        <dbReference type="EMBL" id="SVB72806.1"/>
    </source>
</evidence>
<dbReference type="InterPro" id="IPR002504">
    <property type="entry name" value="NADK"/>
</dbReference>
<dbReference type="PANTHER" id="PTHR40697">
    <property type="entry name" value="ACETOIN CATABOLISM PROTEIN X"/>
    <property type="match status" value="1"/>
</dbReference>